<feature type="compositionally biased region" description="Polar residues" evidence="1">
    <location>
        <begin position="14"/>
        <end position="46"/>
    </location>
</feature>
<reference evidence="2 3" key="1">
    <citation type="submission" date="2023-03" db="EMBL/GenBank/DDBJ databases">
        <title>Genome sequence of Lichtheimia ornata CBS 291.66.</title>
        <authorList>
            <person name="Mohabir J.T."/>
            <person name="Shea T.P."/>
            <person name="Kurbessoian T."/>
            <person name="Berby B."/>
            <person name="Fontaine J."/>
            <person name="Livny J."/>
            <person name="Gnirke A."/>
            <person name="Stajich J.E."/>
            <person name="Cuomo C.A."/>
        </authorList>
    </citation>
    <scope>NUCLEOTIDE SEQUENCE [LARGE SCALE GENOMIC DNA]</scope>
    <source>
        <strain evidence="2">CBS 291.66</strain>
    </source>
</reference>
<dbReference type="RefSeq" id="XP_058341454.1">
    <property type="nucleotide sequence ID" value="XM_058487876.1"/>
</dbReference>
<dbReference type="SUPFAM" id="SSF116846">
    <property type="entry name" value="MIT domain"/>
    <property type="match status" value="1"/>
</dbReference>
<evidence type="ECO:0000313" key="2">
    <source>
        <dbReference type="EMBL" id="KAJ8656541.1"/>
    </source>
</evidence>
<protein>
    <recommendedName>
        <fullName evidence="4">MIT domain-containing protein</fullName>
    </recommendedName>
</protein>
<evidence type="ECO:0000313" key="3">
    <source>
        <dbReference type="Proteomes" id="UP001234581"/>
    </source>
</evidence>
<keyword evidence="3" id="KW-1185">Reference proteome</keyword>
<evidence type="ECO:0000256" key="1">
    <source>
        <dbReference type="SAM" id="MobiDB-lite"/>
    </source>
</evidence>
<feature type="compositionally biased region" description="Basic and acidic residues" evidence="1">
    <location>
        <begin position="353"/>
        <end position="367"/>
    </location>
</feature>
<feature type="region of interest" description="Disordered" evidence="1">
    <location>
        <begin position="347"/>
        <end position="390"/>
    </location>
</feature>
<dbReference type="GeneID" id="83215271"/>
<comment type="caution">
    <text evidence="2">The sequence shown here is derived from an EMBL/GenBank/DDBJ whole genome shotgun (WGS) entry which is preliminary data.</text>
</comment>
<gene>
    <name evidence="2" type="ORF">O0I10_007864</name>
</gene>
<dbReference type="EMBL" id="JARTCD010000039">
    <property type="protein sequence ID" value="KAJ8656541.1"/>
    <property type="molecule type" value="Genomic_DNA"/>
</dbReference>
<accession>A0AAD7XXK1</accession>
<dbReference type="Proteomes" id="UP001234581">
    <property type="component" value="Unassembled WGS sequence"/>
</dbReference>
<evidence type="ECO:0008006" key="4">
    <source>
        <dbReference type="Google" id="ProtNLM"/>
    </source>
</evidence>
<organism evidence="2 3">
    <name type="scientific">Lichtheimia ornata</name>
    <dbReference type="NCBI Taxonomy" id="688661"/>
    <lineage>
        <taxon>Eukaryota</taxon>
        <taxon>Fungi</taxon>
        <taxon>Fungi incertae sedis</taxon>
        <taxon>Mucoromycota</taxon>
        <taxon>Mucoromycotina</taxon>
        <taxon>Mucoromycetes</taxon>
        <taxon>Mucorales</taxon>
        <taxon>Lichtheimiaceae</taxon>
        <taxon>Lichtheimia</taxon>
    </lineage>
</organism>
<dbReference type="AlphaFoldDB" id="A0AAD7XXK1"/>
<dbReference type="Gene3D" id="1.20.58.80">
    <property type="entry name" value="Phosphotransferase system, lactose/cellobiose-type IIA subunit"/>
    <property type="match status" value="1"/>
</dbReference>
<proteinExistence type="predicted"/>
<name>A0AAD7XXK1_9FUNG</name>
<sequence length="390" mass="43574">MTFLATRYRRSHTPKSSSDMAEKSSFLSTRLPSMNLSTPAVYQSQDTQDEWQPKEPPQPKPSTSWTTQMSTLANKIRDNAASMNAIMANTSDTSVAESLDRKSISQGMKLVAIAADEFDEGNDTVALEIYLSGIDKILMALPNKADDKTKQALRQKLTSVEERVGILQMAQQQNSSHNVGPDDAHVKPTASVLQSLNMAPIMTAVSTFKWAARTTTQEQHMNNHPPSNILDHHGIYSSNNNSVHQREGVDKFKRAGNLFIEATVSCAVLIKQSPLPDILSLLFGYFVHLLIWVDRHYRVTEKAQDLGIECIKFALYMDEQYQLHEFATEALYMFVAAGIRAAVAYKETPSHSGPKEDHSRPTIRIDEGNNTNSSRDYPRWKKADPASSQK</sequence>
<feature type="region of interest" description="Disordered" evidence="1">
    <location>
        <begin position="1"/>
        <end position="66"/>
    </location>
</feature>
<dbReference type="InterPro" id="IPR036181">
    <property type="entry name" value="MIT_dom_sf"/>
</dbReference>